<evidence type="ECO:0000313" key="24">
    <source>
        <dbReference type="EMBL" id="OMO59341.1"/>
    </source>
</evidence>
<dbReference type="PANTHER" id="PTHR10108">
    <property type="entry name" value="SAM-DEPENDENT METHYLTRANSFERASE"/>
    <property type="match status" value="1"/>
</dbReference>
<keyword evidence="15" id="KW-0333">Golgi apparatus</keyword>
<keyword evidence="12 20" id="KW-0418">Kinase</keyword>
<dbReference type="SUPFAM" id="SSF52540">
    <property type="entry name" value="P-loop containing nucleoside triphosphate hydrolases"/>
    <property type="match status" value="1"/>
</dbReference>
<sequence>MKQKNDQIHTRKLLTYLLIGLIGVLGLACLYYGSSFAPGSRRSDDTGFRSDGSDPVFGGFQKNHDLVDLLDEQVYYPEVPKSIPICDMKHSELIPCLDRNLIYQLKLKPNLSVMEHYERHCPPPERRYNCLIPPPKGYKVPIRWPASRDEVWKANIPHTHLAEEKSDQHWMVVDGEKIKFPGGGTHFHYGADKYITGLAQMLKFPGDKLHNGGRIRNVLDVGCGVASFGAYLLPLDIIAMSLAPNDVHENQIQFALERGIPSTLGVLGTKRLPYPSRSFELAHCSRCRIDWLQRDGLLLLELDRLLRPGGYFAYSSPEAYEQDPENRKIWNAMHNLLKRMCWKVVVKRGQTVIWAKPLSNSCYMKRDPGTQPPLCSSSDDPDASWNVSMKACITPYSAKMHKERWSGLLPWPQRLTAAPPRLEEIGVGPEEFQEDTRIWHFRVIEYWKQMKSVMQKNSIRNVMDMNSNLGGFAAALKDKDVWVMNVAPVKTSARLKIIYDRGLIGTVHDWCEAFSTYPRTYDLLHAWAVFSEIEERGCSSEDLLIEMDRILRPDGFVIIRDKHSVINHIQKFIPALRWDGWLSEVEPRTDALSSGEERVLIARKKLWTEELATIEGGHQHIHQKSIFLRFAQNKVNMSGVAGGTASGKTTVCNMIISQLHDQRVVLVNQDSFYRSFKEEQLKNVHEYNFDHPDAFNTELLLSCLEKLRHGEAVYIPSYDFKSHKSIGPSTLVNPADVIILEGILVLHDLEVRNLMNMKIFVDTDSDVRLARRIQRDIVERGRDTKNVLDQYARFVKPSFEEFILPSKKFADVIIPRGGDNDVAIDLIVQHIRTKLRQHDLCKIYPNVFVIHSTFQIRGMHTLVRDKKTTKHDFVFYADRLIRLVVEHGLGHLPFTEKQITTPTGSVYPGVVFCRRLCGVSVIRSGESMENALRACCKGIKIGKILIHPDGKNGRQLIYEKLPADISSRHVLLLDPVLASGISAIKAISLLISKGVPETNIIFLNLIAAPEGIHAVCRKFPKLKIVTSEIDSSLDRVLGVIPGMGEFADRYFGTD</sequence>
<keyword evidence="14 21" id="KW-1133">Transmembrane helix</keyword>
<dbReference type="GO" id="GO:0000139">
    <property type="term" value="C:Golgi membrane"/>
    <property type="evidence" value="ECO:0007669"/>
    <property type="project" value="UniProtKB-SubCell"/>
</dbReference>
<evidence type="ECO:0000256" key="8">
    <source>
        <dbReference type="ARBA" id="ARBA00022603"/>
    </source>
</evidence>
<dbReference type="PANTHER" id="PTHR10108:SF1103">
    <property type="entry name" value="METHYLTRANSFERASE PMT9-RELATED"/>
    <property type="match status" value="1"/>
</dbReference>
<dbReference type="EMBL" id="AWWV01013984">
    <property type="protein sequence ID" value="OMO59341.1"/>
    <property type="molecule type" value="Genomic_DNA"/>
</dbReference>
<dbReference type="OrthoDB" id="2013972at2759"/>
<dbReference type="UniPathway" id="UPA00574">
    <property type="reaction ID" value="UER00637"/>
</dbReference>
<dbReference type="Pfam" id="PF14681">
    <property type="entry name" value="UPRTase"/>
    <property type="match status" value="1"/>
</dbReference>
<evidence type="ECO:0000256" key="2">
    <source>
        <dbReference type="ARBA" id="ARBA00004690"/>
    </source>
</evidence>
<dbReference type="PRINTS" id="PR00988">
    <property type="entry name" value="URIDINKINASE"/>
</dbReference>
<dbReference type="InterPro" id="IPR029063">
    <property type="entry name" value="SAM-dependent_MTases_sf"/>
</dbReference>
<dbReference type="FunFam" id="3.40.50.150:FF:000043">
    <property type="entry name" value="probable methyltransferase PMT3"/>
    <property type="match status" value="1"/>
</dbReference>
<evidence type="ECO:0000256" key="3">
    <source>
        <dbReference type="ARBA" id="ARBA00004784"/>
    </source>
</evidence>
<comment type="similarity">
    <text evidence="5">Belongs to the methyltransferase superfamily.</text>
</comment>
<dbReference type="CDD" id="cd02023">
    <property type="entry name" value="UMPK"/>
    <property type="match status" value="1"/>
</dbReference>
<dbReference type="GO" id="GO:0043771">
    <property type="term" value="F:cytidine kinase activity"/>
    <property type="evidence" value="ECO:0007669"/>
    <property type="project" value="RHEA"/>
</dbReference>
<comment type="pathway">
    <text evidence="2 20">Pyrimidine metabolism; UMP biosynthesis via salvage pathway; UMP from uridine: step 1/1.</text>
</comment>
<feature type="transmembrane region" description="Helical" evidence="21">
    <location>
        <begin position="12"/>
        <end position="33"/>
    </location>
</feature>
<dbReference type="FunFam" id="3.40.50.2020:FF:000015">
    <property type="entry name" value="Uridine kinase"/>
    <property type="match status" value="1"/>
</dbReference>
<evidence type="ECO:0000256" key="5">
    <source>
        <dbReference type="ARBA" id="ARBA00008361"/>
    </source>
</evidence>
<dbReference type="Gene3D" id="3.40.50.2020">
    <property type="match status" value="1"/>
</dbReference>
<dbReference type="EC" id="2.7.1.48" evidence="20"/>
<keyword evidence="8" id="KW-0489">Methyltransferase</keyword>
<dbReference type="Pfam" id="PF03141">
    <property type="entry name" value="Methyltransf_29"/>
    <property type="match status" value="1"/>
</dbReference>
<evidence type="ECO:0000256" key="9">
    <source>
        <dbReference type="ARBA" id="ARBA00022679"/>
    </source>
</evidence>
<keyword evidence="9 20" id="KW-0808">Transferase</keyword>
<evidence type="ECO:0000256" key="21">
    <source>
        <dbReference type="SAM" id="Phobius"/>
    </source>
</evidence>
<dbReference type="CDD" id="cd06223">
    <property type="entry name" value="PRTases_typeI"/>
    <property type="match status" value="1"/>
</dbReference>
<gene>
    <name evidence="24" type="ORF">CCACVL1_24902</name>
</gene>
<dbReference type="GO" id="GO:0004849">
    <property type="term" value="F:uridine kinase activity"/>
    <property type="evidence" value="ECO:0007669"/>
    <property type="project" value="UniProtKB-EC"/>
</dbReference>
<dbReference type="InterPro" id="IPR029057">
    <property type="entry name" value="PRTase-like"/>
</dbReference>
<dbReference type="Gene3D" id="3.40.50.150">
    <property type="entry name" value="Vaccinia Virus protein VP39"/>
    <property type="match status" value="1"/>
</dbReference>
<dbReference type="Pfam" id="PF00485">
    <property type="entry name" value="PRK"/>
    <property type="match status" value="1"/>
</dbReference>
<comment type="catalytic activity">
    <reaction evidence="20">
        <text>cytidine + ATP = CMP + ADP + H(+)</text>
        <dbReference type="Rhea" id="RHEA:24674"/>
        <dbReference type="ChEBI" id="CHEBI:15378"/>
        <dbReference type="ChEBI" id="CHEBI:17562"/>
        <dbReference type="ChEBI" id="CHEBI:30616"/>
        <dbReference type="ChEBI" id="CHEBI:60377"/>
        <dbReference type="ChEBI" id="CHEBI:456216"/>
        <dbReference type="EC" id="2.7.1.48"/>
    </reaction>
</comment>
<dbReference type="GO" id="GO:0005768">
    <property type="term" value="C:endosome"/>
    <property type="evidence" value="ECO:0007669"/>
    <property type="project" value="TreeGrafter"/>
</dbReference>
<keyword evidence="18" id="KW-0325">Glycoprotein</keyword>
<dbReference type="NCBIfam" id="NF004018">
    <property type="entry name" value="PRK05480.1"/>
    <property type="match status" value="1"/>
</dbReference>
<dbReference type="InterPro" id="IPR027417">
    <property type="entry name" value="P-loop_NTPase"/>
</dbReference>
<name>A0A1R3GMP7_COCAP</name>
<evidence type="ECO:0000256" key="18">
    <source>
        <dbReference type="ARBA" id="ARBA00023180"/>
    </source>
</evidence>
<evidence type="ECO:0000256" key="13">
    <source>
        <dbReference type="ARBA" id="ARBA00022968"/>
    </source>
</evidence>
<dbReference type="Gramene" id="OMO59341">
    <property type="protein sequence ID" value="OMO59341"/>
    <property type="gene ID" value="CCACVL1_24902"/>
</dbReference>
<dbReference type="InterPro" id="IPR004159">
    <property type="entry name" value="Put_SAM_MeTrfase"/>
</dbReference>
<feature type="domain" description="Phosphoribulokinase/uridine kinase" evidence="22">
    <location>
        <begin position="639"/>
        <end position="823"/>
    </location>
</feature>
<reference evidence="24 25" key="1">
    <citation type="submission" date="2013-09" db="EMBL/GenBank/DDBJ databases">
        <title>Corchorus capsularis genome sequencing.</title>
        <authorList>
            <person name="Alam M."/>
            <person name="Haque M.S."/>
            <person name="Islam M.S."/>
            <person name="Emdad E.M."/>
            <person name="Islam M.M."/>
            <person name="Ahmed B."/>
            <person name="Halim A."/>
            <person name="Hossen Q.M.M."/>
            <person name="Hossain M.Z."/>
            <person name="Ahmed R."/>
            <person name="Khan M.M."/>
            <person name="Islam R."/>
            <person name="Rashid M.M."/>
            <person name="Khan S.A."/>
            <person name="Rahman M.S."/>
            <person name="Alam M."/>
        </authorList>
    </citation>
    <scope>NUCLEOTIDE SEQUENCE [LARGE SCALE GENOMIC DNA]</scope>
    <source>
        <strain evidence="25">cv. CVL-1</strain>
        <tissue evidence="24">Whole seedling</tissue>
    </source>
</reference>
<comment type="caution">
    <text evidence="24">The sequence shown here is derived from an EMBL/GenBank/DDBJ whole genome shotgun (WGS) entry which is preliminary data.</text>
</comment>
<evidence type="ECO:0000256" key="7">
    <source>
        <dbReference type="ARBA" id="ARBA00022533"/>
    </source>
</evidence>
<evidence type="ECO:0000256" key="20">
    <source>
        <dbReference type="RuleBase" id="RU003825"/>
    </source>
</evidence>
<dbReference type="Proteomes" id="UP000188268">
    <property type="component" value="Unassembled WGS sequence"/>
</dbReference>
<evidence type="ECO:0000313" key="25">
    <source>
        <dbReference type="Proteomes" id="UP000188268"/>
    </source>
</evidence>
<organism evidence="24 25">
    <name type="scientific">Corchorus capsularis</name>
    <name type="common">Jute</name>
    <dbReference type="NCBI Taxonomy" id="210143"/>
    <lineage>
        <taxon>Eukaryota</taxon>
        <taxon>Viridiplantae</taxon>
        <taxon>Streptophyta</taxon>
        <taxon>Embryophyta</taxon>
        <taxon>Tracheophyta</taxon>
        <taxon>Spermatophyta</taxon>
        <taxon>Magnoliopsida</taxon>
        <taxon>eudicotyledons</taxon>
        <taxon>Gunneridae</taxon>
        <taxon>Pentapetalae</taxon>
        <taxon>rosids</taxon>
        <taxon>malvids</taxon>
        <taxon>Malvales</taxon>
        <taxon>Malvaceae</taxon>
        <taxon>Grewioideae</taxon>
        <taxon>Apeibeae</taxon>
        <taxon>Corchorus</taxon>
    </lineage>
</organism>
<evidence type="ECO:0000259" key="22">
    <source>
        <dbReference type="Pfam" id="PF00485"/>
    </source>
</evidence>
<evidence type="ECO:0000256" key="16">
    <source>
        <dbReference type="ARBA" id="ARBA00023134"/>
    </source>
</evidence>
<dbReference type="AlphaFoldDB" id="A0A1R3GMP7"/>
<evidence type="ECO:0000256" key="11">
    <source>
        <dbReference type="ARBA" id="ARBA00022741"/>
    </source>
</evidence>
<comment type="catalytic activity">
    <reaction evidence="20">
        <text>uridine + ATP = UMP + ADP + H(+)</text>
        <dbReference type="Rhea" id="RHEA:16825"/>
        <dbReference type="ChEBI" id="CHEBI:15378"/>
        <dbReference type="ChEBI" id="CHEBI:16704"/>
        <dbReference type="ChEBI" id="CHEBI:30616"/>
        <dbReference type="ChEBI" id="CHEBI:57865"/>
        <dbReference type="ChEBI" id="CHEBI:456216"/>
        <dbReference type="EC" id="2.7.1.48"/>
    </reaction>
</comment>
<dbReference type="GO" id="GO:0032259">
    <property type="term" value="P:methylation"/>
    <property type="evidence" value="ECO:0007669"/>
    <property type="project" value="UniProtKB-KW"/>
</dbReference>
<comment type="similarity">
    <text evidence="4">In the N-terminal section; belongs to the uridine kinase family.</text>
</comment>
<dbReference type="SUPFAM" id="SSF53335">
    <property type="entry name" value="S-adenosyl-L-methionine-dependent methyltransferases"/>
    <property type="match status" value="2"/>
</dbReference>
<evidence type="ECO:0000259" key="23">
    <source>
        <dbReference type="Pfam" id="PF14681"/>
    </source>
</evidence>
<comment type="subcellular location">
    <subcellularLocation>
        <location evidence="1">Golgi apparatus membrane</location>
        <topology evidence="1">Single-pass type II membrane protein</topology>
    </subcellularLocation>
</comment>
<evidence type="ECO:0000256" key="10">
    <source>
        <dbReference type="ARBA" id="ARBA00022692"/>
    </source>
</evidence>
<evidence type="ECO:0000256" key="15">
    <source>
        <dbReference type="ARBA" id="ARBA00023034"/>
    </source>
</evidence>
<dbReference type="InterPro" id="IPR000764">
    <property type="entry name" value="Uridine_kinase-like"/>
</dbReference>
<accession>A0A1R3GMP7</accession>
<dbReference type="Gene3D" id="3.40.50.300">
    <property type="entry name" value="P-loop containing nucleotide triphosphate hydrolases"/>
    <property type="match status" value="1"/>
</dbReference>
<evidence type="ECO:0000256" key="19">
    <source>
        <dbReference type="ARBA" id="ARBA00023268"/>
    </source>
</evidence>
<evidence type="ECO:0000256" key="6">
    <source>
        <dbReference type="ARBA" id="ARBA00010723"/>
    </source>
</evidence>
<dbReference type="GO" id="GO:0044206">
    <property type="term" value="P:UMP salvage"/>
    <property type="evidence" value="ECO:0007669"/>
    <property type="project" value="UniProtKB-UniPathway"/>
</dbReference>
<keyword evidence="16" id="KW-0342">GTP-binding</keyword>
<dbReference type="GO" id="GO:0044211">
    <property type="term" value="P:CTP salvage"/>
    <property type="evidence" value="ECO:0007669"/>
    <property type="project" value="UniProtKB-UniPathway"/>
</dbReference>
<keyword evidence="17 21" id="KW-0472">Membrane</keyword>
<dbReference type="PROSITE" id="PS51257">
    <property type="entry name" value="PROKAR_LIPOPROTEIN"/>
    <property type="match status" value="1"/>
</dbReference>
<comment type="similarity">
    <text evidence="6">In the C-terminal section; belongs to the UPRTase family.</text>
</comment>
<dbReference type="GO" id="GO:0008168">
    <property type="term" value="F:methyltransferase activity"/>
    <property type="evidence" value="ECO:0007669"/>
    <property type="project" value="UniProtKB-KW"/>
</dbReference>
<dbReference type="GO" id="GO:0005802">
    <property type="term" value="C:trans-Golgi network"/>
    <property type="evidence" value="ECO:0007669"/>
    <property type="project" value="TreeGrafter"/>
</dbReference>
<dbReference type="NCBIfam" id="TIGR00235">
    <property type="entry name" value="udk"/>
    <property type="match status" value="1"/>
</dbReference>
<dbReference type="FunFam" id="3.40.50.300:FF:002797">
    <property type="entry name" value="Uridine kinase"/>
    <property type="match status" value="1"/>
</dbReference>
<evidence type="ECO:0000256" key="1">
    <source>
        <dbReference type="ARBA" id="ARBA00004323"/>
    </source>
</evidence>
<proteinExistence type="inferred from homology"/>
<evidence type="ECO:0000256" key="4">
    <source>
        <dbReference type="ARBA" id="ARBA00008173"/>
    </source>
</evidence>
<keyword evidence="19" id="KW-0511">Multifunctional enzyme</keyword>
<dbReference type="GO" id="GO:0005524">
    <property type="term" value="F:ATP binding"/>
    <property type="evidence" value="ECO:0007669"/>
    <property type="project" value="UniProtKB-KW"/>
</dbReference>
<dbReference type="InterPro" id="IPR006083">
    <property type="entry name" value="PRK/URK"/>
</dbReference>
<protein>
    <recommendedName>
        <fullName evidence="20">Uridine kinase</fullName>
        <ecNumber evidence="20">2.7.1.48</ecNumber>
    </recommendedName>
</protein>
<comment type="similarity">
    <text evidence="20">Belongs to the uridine kinase family.</text>
</comment>
<keyword evidence="10 21" id="KW-0812">Transmembrane</keyword>
<keyword evidence="25" id="KW-1185">Reference proteome</keyword>
<keyword evidence="7" id="KW-0021">Allosteric enzyme</keyword>
<keyword evidence="13" id="KW-0735">Signal-anchor</keyword>
<evidence type="ECO:0000256" key="12">
    <source>
        <dbReference type="ARBA" id="ARBA00022777"/>
    </source>
</evidence>
<dbReference type="InterPro" id="IPR000836">
    <property type="entry name" value="PRTase_dom"/>
</dbReference>
<dbReference type="SUPFAM" id="SSF53271">
    <property type="entry name" value="PRTase-like"/>
    <property type="match status" value="1"/>
</dbReference>
<feature type="domain" description="Phosphoribosyltransferase" evidence="23">
    <location>
        <begin position="852"/>
        <end position="1053"/>
    </location>
</feature>
<dbReference type="UniPathway" id="UPA00579">
    <property type="reaction ID" value="UER00640"/>
</dbReference>
<keyword evidence="11 20" id="KW-0547">Nucleotide-binding</keyword>
<keyword evidence="20" id="KW-0067">ATP-binding</keyword>
<comment type="pathway">
    <text evidence="3 20">Pyrimidine metabolism; CTP biosynthesis via salvage pathway; CTP from cytidine: step 1/3.</text>
</comment>
<dbReference type="GO" id="GO:0005525">
    <property type="term" value="F:GTP binding"/>
    <property type="evidence" value="ECO:0007669"/>
    <property type="project" value="UniProtKB-KW"/>
</dbReference>
<evidence type="ECO:0000256" key="17">
    <source>
        <dbReference type="ARBA" id="ARBA00023136"/>
    </source>
</evidence>
<evidence type="ECO:0000256" key="14">
    <source>
        <dbReference type="ARBA" id="ARBA00022989"/>
    </source>
</evidence>